<name>A0A6G1PQ40_CHAAH</name>
<gene>
    <name evidence="1" type="ORF">EXN66_Car007792</name>
</gene>
<dbReference type="Proteomes" id="UP000503349">
    <property type="component" value="Chromosome 7"/>
</dbReference>
<accession>A0A6G1PQ40</accession>
<protein>
    <submittedName>
        <fullName evidence="1">Uncharacterized protein</fullName>
    </submittedName>
</protein>
<reference evidence="1 2" key="1">
    <citation type="submission" date="2019-02" db="EMBL/GenBank/DDBJ databases">
        <title>Opniocepnalus argus genome.</title>
        <authorList>
            <person name="Zhou C."/>
            <person name="Xiao S."/>
        </authorList>
    </citation>
    <scope>NUCLEOTIDE SEQUENCE [LARGE SCALE GENOMIC DNA]</scope>
    <source>
        <strain evidence="1">OARG1902GOOAL</strain>
        <tissue evidence="1">Muscle</tissue>
    </source>
</reference>
<proteinExistence type="predicted"/>
<sequence>MHVCLCMFVCDIHECDSVRGAWWFPKQAVSLTEGLFVKDYTGKNLSMSDEWKEKERGRMREGEEGECNRESALTKLKRPVRAEIGRERREVSEETVV</sequence>
<reference evidence="2" key="2">
    <citation type="submission" date="2019-02" db="EMBL/GenBank/DDBJ databases">
        <title>Opniocepnalus argus Var Kimnra genome.</title>
        <authorList>
            <person name="Zhou C."/>
            <person name="Xiao S."/>
        </authorList>
    </citation>
    <scope>NUCLEOTIDE SEQUENCE [LARGE SCALE GENOMIC DNA]</scope>
</reference>
<dbReference type="EMBL" id="CM015718">
    <property type="protein sequence ID" value="KAF3692116.1"/>
    <property type="molecule type" value="Genomic_DNA"/>
</dbReference>
<organism evidence="1 2">
    <name type="scientific">Channa argus</name>
    <name type="common">Northern snakehead</name>
    <name type="synonym">Ophicephalus argus</name>
    <dbReference type="NCBI Taxonomy" id="215402"/>
    <lineage>
        <taxon>Eukaryota</taxon>
        <taxon>Metazoa</taxon>
        <taxon>Chordata</taxon>
        <taxon>Craniata</taxon>
        <taxon>Vertebrata</taxon>
        <taxon>Euteleostomi</taxon>
        <taxon>Actinopterygii</taxon>
        <taxon>Neopterygii</taxon>
        <taxon>Teleostei</taxon>
        <taxon>Neoteleostei</taxon>
        <taxon>Acanthomorphata</taxon>
        <taxon>Anabantaria</taxon>
        <taxon>Anabantiformes</taxon>
        <taxon>Channoidei</taxon>
        <taxon>Channidae</taxon>
        <taxon>Channa</taxon>
    </lineage>
</organism>
<keyword evidence="2" id="KW-1185">Reference proteome</keyword>
<evidence type="ECO:0000313" key="2">
    <source>
        <dbReference type="Proteomes" id="UP000503349"/>
    </source>
</evidence>
<evidence type="ECO:0000313" key="1">
    <source>
        <dbReference type="EMBL" id="KAF3692116.1"/>
    </source>
</evidence>
<dbReference type="AlphaFoldDB" id="A0A6G1PQ40"/>